<dbReference type="EMBL" id="AJWK01031243">
    <property type="status" value="NOT_ANNOTATED_CDS"/>
    <property type="molecule type" value="Genomic_DNA"/>
</dbReference>
<keyword evidence="6" id="KW-1185">Reference proteome</keyword>
<dbReference type="RefSeq" id="XP_055685521.1">
    <property type="nucleotide sequence ID" value="XM_055829546.1"/>
</dbReference>
<dbReference type="GO" id="GO:0009791">
    <property type="term" value="P:post-embryonic development"/>
    <property type="evidence" value="ECO:0007669"/>
    <property type="project" value="TreeGrafter"/>
</dbReference>
<evidence type="ECO:0000313" key="6">
    <source>
        <dbReference type="Proteomes" id="UP000092461"/>
    </source>
</evidence>
<accession>A0A1B0CVU2</accession>
<name>A0A1B0CVU2_LUTLO</name>
<dbReference type="OrthoDB" id="75738at2759"/>
<evidence type="ECO:0000256" key="2">
    <source>
        <dbReference type="ARBA" id="ARBA00007083"/>
    </source>
</evidence>
<dbReference type="Proteomes" id="UP000092461">
    <property type="component" value="Unassembled WGS sequence"/>
</dbReference>
<dbReference type="AlphaFoldDB" id="A0A1B0CVU2"/>
<comment type="similarity">
    <text evidence="2">Belongs to the UPF0456 family.</text>
</comment>
<evidence type="ECO:0000256" key="1">
    <source>
        <dbReference type="ARBA" id="ARBA00004496"/>
    </source>
</evidence>
<dbReference type="Pfam" id="PF14974">
    <property type="entry name" value="P_C10"/>
    <property type="match status" value="1"/>
</dbReference>
<sequence length="114" mass="12893">MSYLTNFTNETGKSILVDILKTINLAENSQKITEAKAIAGKEMIAMMQYVFPIVMQIQIDVIKNYGFAANREGLVQFSQLIREIEDPDISKLRSQIRSIYLPPIAINTTNDILI</sequence>
<organism evidence="5 6">
    <name type="scientific">Lutzomyia longipalpis</name>
    <name type="common">Sand fly</name>
    <dbReference type="NCBI Taxonomy" id="7200"/>
    <lineage>
        <taxon>Eukaryota</taxon>
        <taxon>Metazoa</taxon>
        <taxon>Ecdysozoa</taxon>
        <taxon>Arthropoda</taxon>
        <taxon>Hexapoda</taxon>
        <taxon>Insecta</taxon>
        <taxon>Pterygota</taxon>
        <taxon>Neoptera</taxon>
        <taxon>Endopterygota</taxon>
        <taxon>Diptera</taxon>
        <taxon>Nematocera</taxon>
        <taxon>Psychodoidea</taxon>
        <taxon>Psychodidae</taxon>
        <taxon>Lutzomyia</taxon>
        <taxon>Lutzomyia</taxon>
    </lineage>
</organism>
<dbReference type="PANTHER" id="PTHR13463">
    <property type="entry name" value="PROTEIN C10"/>
    <property type="match status" value="1"/>
</dbReference>
<dbReference type="VEuPathDB" id="VectorBase:LLOJ009127"/>
<keyword evidence="4" id="KW-0963">Cytoplasm</keyword>
<dbReference type="GeneID" id="129791386"/>
<proteinExistence type="inferred from homology"/>
<evidence type="ECO:0000256" key="3">
    <source>
        <dbReference type="ARBA" id="ARBA00020502"/>
    </source>
</evidence>
<evidence type="ECO:0000256" key="4">
    <source>
        <dbReference type="ARBA" id="ARBA00022490"/>
    </source>
</evidence>
<evidence type="ECO:0000313" key="5">
    <source>
        <dbReference type="EnsemblMetazoa" id="LLOJ009127-PA"/>
    </source>
</evidence>
<dbReference type="KEGG" id="lll:129791386"/>
<dbReference type="EnsemblMetazoa" id="LLOJ009127-RA">
    <property type="protein sequence ID" value="LLOJ009127-PA"/>
    <property type="gene ID" value="LLOJ009127"/>
</dbReference>
<dbReference type="GO" id="GO:0005737">
    <property type="term" value="C:cytoplasm"/>
    <property type="evidence" value="ECO:0007669"/>
    <property type="project" value="UniProtKB-SubCell"/>
</dbReference>
<dbReference type="VEuPathDB" id="VectorBase:LLONM1_009459"/>
<protein>
    <recommendedName>
        <fullName evidence="3">Protein C10</fullName>
    </recommendedName>
</protein>
<dbReference type="InterPro" id="IPR026317">
    <property type="entry name" value="P_C10"/>
</dbReference>
<dbReference type="PANTHER" id="PTHR13463:SF3">
    <property type="entry name" value="PROTEIN C10"/>
    <property type="match status" value="1"/>
</dbReference>
<reference evidence="5" key="1">
    <citation type="submission" date="2020-05" db="UniProtKB">
        <authorList>
            <consortium name="EnsemblMetazoa"/>
        </authorList>
    </citation>
    <scope>IDENTIFICATION</scope>
    <source>
        <strain evidence="5">Jacobina</strain>
    </source>
</reference>
<comment type="subcellular location">
    <subcellularLocation>
        <location evidence="1">Cytoplasm</location>
    </subcellularLocation>
</comment>